<protein>
    <recommendedName>
        <fullName evidence="4">Multidrug ABC transporter permease</fullName>
    </recommendedName>
</protein>
<gene>
    <name evidence="2" type="ORF">PMF13cell1_05250</name>
</gene>
<feature type="transmembrane region" description="Helical" evidence="1">
    <location>
        <begin position="57"/>
        <end position="76"/>
    </location>
</feature>
<proteinExistence type="predicted"/>
<keyword evidence="1" id="KW-0472">Membrane</keyword>
<evidence type="ECO:0000313" key="3">
    <source>
        <dbReference type="Proteomes" id="UP000289794"/>
    </source>
</evidence>
<feature type="transmembrane region" description="Helical" evidence="1">
    <location>
        <begin position="97"/>
        <end position="123"/>
    </location>
</feature>
<dbReference type="Pfam" id="PF12730">
    <property type="entry name" value="ABC2_membrane_4"/>
    <property type="match status" value="1"/>
</dbReference>
<keyword evidence="1" id="KW-1133">Transmembrane helix</keyword>
<organism evidence="2 3">
    <name type="scientific">Blautia producta</name>
    <dbReference type="NCBI Taxonomy" id="33035"/>
    <lineage>
        <taxon>Bacteria</taxon>
        <taxon>Bacillati</taxon>
        <taxon>Bacillota</taxon>
        <taxon>Clostridia</taxon>
        <taxon>Lachnospirales</taxon>
        <taxon>Lachnospiraceae</taxon>
        <taxon>Blautia</taxon>
    </lineage>
</organism>
<evidence type="ECO:0000256" key="1">
    <source>
        <dbReference type="SAM" id="Phobius"/>
    </source>
</evidence>
<feature type="transmembrane region" description="Helical" evidence="1">
    <location>
        <begin position="214"/>
        <end position="236"/>
    </location>
</feature>
<dbReference type="AlphaFoldDB" id="A0A4P6M375"/>
<dbReference type="EMBL" id="CP035945">
    <property type="protein sequence ID" value="QBE99671.1"/>
    <property type="molecule type" value="Genomic_DNA"/>
</dbReference>
<feature type="transmembrane region" description="Helical" evidence="1">
    <location>
        <begin position="138"/>
        <end position="159"/>
    </location>
</feature>
<dbReference type="Proteomes" id="UP000289794">
    <property type="component" value="Chromosome"/>
</dbReference>
<sequence>MIHLCIKAENKKLRHSVIWAACILIPIIPAIMGTFNYEQNLGILTGKWYSLWSQLSLFYSCFFYAPLIALYCSYLWRLEHLNHNWNVLMTAPVSIPGIFFSKLAVILKVTVITQVWLAALFLICGKLIGLPGWVPSQILIWILRGTLAAMAIGTLQLLLSMCIRSFSVPIGIALGGGVAGLIISNKGLGLYWPYALMLMGMNSNKNEDTLAGQSLFFFLSVLLFFLAFSGISIFLLKKRDVKA</sequence>
<dbReference type="RefSeq" id="WP_130182669.1">
    <property type="nucleotide sequence ID" value="NZ_CP035945.1"/>
</dbReference>
<name>A0A4P6M375_9FIRM</name>
<feature type="transmembrane region" description="Helical" evidence="1">
    <location>
        <begin position="17"/>
        <end position="37"/>
    </location>
</feature>
<feature type="transmembrane region" description="Helical" evidence="1">
    <location>
        <begin position="171"/>
        <end position="194"/>
    </location>
</feature>
<accession>A0A4P6M375</accession>
<evidence type="ECO:0000313" key="2">
    <source>
        <dbReference type="EMBL" id="QBE99671.1"/>
    </source>
</evidence>
<dbReference type="CDD" id="cd21809">
    <property type="entry name" value="ABC-2_lan_permease-like"/>
    <property type="match status" value="1"/>
</dbReference>
<reference evidence="2 3" key="1">
    <citation type="submission" date="2019-01" db="EMBL/GenBank/DDBJ databases">
        <title>PMF-metabolizing Aryl O-demethylase.</title>
        <authorList>
            <person name="Kim M."/>
        </authorList>
    </citation>
    <scope>NUCLEOTIDE SEQUENCE [LARGE SCALE GENOMIC DNA]</scope>
    <source>
        <strain evidence="2 3">PMF1</strain>
    </source>
</reference>
<dbReference type="KEGG" id="bpro:PMF13cell1_05250"/>
<keyword evidence="1" id="KW-0812">Transmembrane</keyword>
<evidence type="ECO:0008006" key="4">
    <source>
        <dbReference type="Google" id="ProtNLM"/>
    </source>
</evidence>